<organism evidence="2 4">
    <name type="scientific">Staphylococcus caeli</name>
    <dbReference type="NCBI Taxonomy" id="2201815"/>
    <lineage>
        <taxon>Bacteria</taxon>
        <taxon>Bacillati</taxon>
        <taxon>Bacillota</taxon>
        <taxon>Bacilli</taxon>
        <taxon>Bacillales</taxon>
        <taxon>Staphylococcaceae</taxon>
        <taxon>Staphylococcus</taxon>
    </lineage>
</organism>
<evidence type="ECO:0000313" key="4">
    <source>
        <dbReference type="Proteomes" id="UP000095768"/>
    </source>
</evidence>
<dbReference type="RefSeq" id="WP_069994556.1">
    <property type="nucleotide sequence ID" value="NZ_FMPG01000002.1"/>
</dbReference>
<dbReference type="OrthoDB" id="2405925at2"/>
<dbReference type="AlphaFoldDB" id="A0A1D4HR92"/>
<gene>
    <name evidence="2" type="ORF">SAMEA2297795_00741</name>
    <name evidence="1" type="ORF">SAMEA2297796_00418</name>
</gene>
<keyword evidence="3" id="KW-1185">Reference proteome</keyword>
<sequence>MNGDKKIAELLDDYKKPLKKLFKYDKSNALNFDKESRNKVQEQKGIFVIFNNKKPIFVGQAGGFMTGYKLTQKDLSDKLAQFNLKSDAGTTKFRRGFVAQNNLDESDLKNIKAEDYGLKFQYIKVKGNPAMINTLEILALEYAKDNDIKLYNFL</sequence>
<evidence type="ECO:0000313" key="1">
    <source>
        <dbReference type="EMBL" id="SCS39666.1"/>
    </source>
</evidence>
<dbReference type="EMBL" id="FMPG01000002">
    <property type="protein sequence ID" value="SCS57998.1"/>
    <property type="molecule type" value="Genomic_DNA"/>
</dbReference>
<dbReference type="Proteomes" id="UP000095412">
    <property type="component" value="Unassembled WGS sequence"/>
</dbReference>
<dbReference type="Proteomes" id="UP000095768">
    <property type="component" value="Unassembled WGS sequence"/>
</dbReference>
<reference evidence="2 4" key="1">
    <citation type="submission" date="2016-09" db="EMBL/GenBank/DDBJ databases">
        <authorList>
            <consortium name="Pathogen Informatics"/>
        </authorList>
    </citation>
    <scope>NUCLEOTIDE SEQUENCE [LARGE SCALE GENOMIC DNA]</scope>
    <source>
        <strain evidence="2 4">82B</strain>
    </source>
</reference>
<name>A0A1D4HR92_9STAP</name>
<evidence type="ECO:0000313" key="2">
    <source>
        <dbReference type="EMBL" id="SCS57998.1"/>
    </source>
</evidence>
<proteinExistence type="predicted"/>
<protein>
    <submittedName>
        <fullName evidence="2">Uncharacterized protein</fullName>
    </submittedName>
</protein>
<dbReference type="EMBL" id="FMPI01000002">
    <property type="protein sequence ID" value="SCS39666.1"/>
    <property type="molecule type" value="Genomic_DNA"/>
</dbReference>
<accession>A0A1D4HR92</accession>
<evidence type="ECO:0000313" key="3">
    <source>
        <dbReference type="Proteomes" id="UP000095412"/>
    </source>
</evidence>
<reference evidence="1 3" key="2">
    <citation type="submission" date="2016-09" db="EMBL/GenBank/DDBJ databases">
        <authorList>
            <consortium name="Pathogen Informatics"/>
            <person name="Sun Q."/>
            <person name="Inoue M."/>
        </authorList>
    </citation>
    <scope>NUCLEOTIDE SEQUENCE [LARGE SCALE GENOMIC DNA]</scope>
    <source>
        <strain evidence="1 3">82C</strain>
    </source>
</reference>